<proteinExistence type="predicted"/>
<evidence type="ECO:0000313" key="6">
    <source>
        <dbReference type="Proteomes" id="UP000070598"/>
    </source>
</evidence>
<dbReference type="Pfam" id="PF21078">
    <property type="entry name" value="GDH_HM3"/>
    <property type="match status" value="1"/>
</dbReference>
<dbReference type="PANTHER" id="PTHR43403">
    <property type="entry name" value="NAD-SPECIFIC GLUTAMATE DEHYDROGENASE"/>
    <property type="match status" value="1"/>
</dbReference>
<accession>A0A132NG52</accession>
<dbReference type="GO" id="GO:0004069">
    <property type="term" value="F:L-aspartate:2-oxoglutarate aminotransferase activity"/>
    <property type="evidence" value="ECO:0007669"/>
    <property type="project" value="InterPro"/>
</dbReference>
<evidence type="ECO:0000313" key="5">
    <source>
        <dbReference type="EMBL" id="KWX09051.1"/>
    </source>
</evidence>
<dbReference type="EMBL" id="JYIK01000897">
    <property type="protein sequence ID" value="KWX09051.1"/>
    <property type="molecule type" value="Genomic_DNA"/>
</dbReference>
<keyword evidence="1" id="KW-0175">Coiled coil</keyword>
<organism evidence="5 6">
    <name type="scientific">Carbonactinospora thermoautotrophica</name>
    <dbReference type="NCBI Taxonomy" id="1469144"/>
    <lineage>
        <taxon>Bacteria</taxon>
        <taxon>Bacillati</taxon>
        <taxon>Actinomycetota</taxon>
        <taxon>Actinomycetes</taxon>
        <taxon>Kitasatosporales</taxon>
        <taxon>Carbonactinosporaceae</taxon>
        <taxon>Carbonactinospora</taxon>
    </lineage>
</organism>
<dbReference type="InterPro" id="IPR007780">
    <property type="entry name" value="NAD_Glu_DH_bac"/>
</dbReference>
<dbReference type="GO" id="GO:0004352">
    <property type="term" value="F:glutamate dehydrogenase (NAD+) activity"/>
    <property type="evidence" value="ECO:0007669"/>
    <property type="project" value="InterPro"/>
</dbReference>
<dbReference type="GO" id="GO:0006538">
    <property type="term" value="P:L-glutamate catabolic process"/>
    <property type="evidence" value="ECO:0007669"/>
    <property type="project" value="InterPro"/>
</dbReference>
<evidence type="ECO:0000259" key="2">
    <source>
        <dbReference type="Pfam" id="PF21075"/>
    </source>
</evidence>
<dbReference type="Pfam" id="PF21079">
    <property type="entry name" value="GDH_HM2"/>
    <property type="match status" value="1"/>
</dbReference>
<dbReference type="Pfam" id="PF21076">
    <property type="entry name" value="GDH_ACT2"/>
    <property type="match status" value="1"/>
</dbReference>
<dbReference type="Pfam" id="PF21073">
    <property type="entry name" value="GDH_HM1"/>
    <property type="match status" value="1"/>
</dbReference>
<dbReference type="InterPro" id="IPR024727">
    <property type="entry name" value="NAD_Glu_DH_N_ACT1"/>
</dbReference>
<dbReference type="AlphaFoldDB" id="A0A132NG52"/>
<dbReference type="InterPro" id="IPR049062">
    <property type="entry name" value="NAD_Glu_DH_ACT2"/>
</dbReference>
<feature type="non-terminal residue" evidence="5">
    <location>
        <position position="714"/>
    </location>
</feature>
<comment type="caution">
    <text evidence="5">The sequence shown here is derived from an EMBL/GenBank/DDBJ whole genome shotgun (WGS) entry which is preliminary data.</text>
</comment>
<gene>
    <name evidence="5" type="ORF">TR74_11915</name>
</gene>
<dbReference type="InterPro" id="IPR049059">
    <property type="entry name" value="NAD_Glu_DH_HM1"/>
</dbReference>
<sequence>MLSKLDEAKNNLLARAVEVADHGYVPEKLRNGALAVFLRRYYRYVAPEDVVGRDAVDVYGAAISHYALATNRPQGKANVRVYTPTVEEHGWSSGHTIVEIVTDDMPFLVDSVTAELNRQDRAIHTVIHPQFVVRRDITGALVELLDLTDPAQAPKDAVVESWIHIEIDRESDRAELERIQRNLERVLRDVREVVEDWQKMRQTALRLADQIKKEEPPASRQEVSEATELLKWLADDHFTFLGYREYQLVTENGEELLRPVPGTGLGILRSDQPVPHAGQEVRVRAGDKRLLILTKANSRSSVHKPSYLDYIGLRKFDEQGEVIGERRFLGLFSLAAYIESVTRVPVVKRKVKEVFAESGIDPNSHDGRNLLEILETYPRDELFQIAVPDLVPIALSVLHLQERRRLRLFLRRDEYGRFLSALVYLPRDRFNTEVRLKMQDILLRELGGESIDYTLRSTESVLTRLHFVVRMAPGQELPQEIDAEHIEQRLIEATRRWEDDFAEALVEQCGEEQATALARKYAGVIPEGYKEDFPAKVAVADLRRLEALKSEGDFTMNLYEPLGARPGERRFKIYRRGRAMSLSAVLPVLQRMGVEVVDERPYEFRLDGAADGADTAWVYDFGLRYDPALEHNLENVRELFQEAFAATWSGEAENDGFNALVLRAGLSWRQVMVLRAYAKYLRQAGTTFSQDYIEECLNQNVPIARLLVNLFEAR</sequence>
<dbReference type="Pfam" id="PF21075">
    <property type="entry name" value="GDH_ACT1"/>
    <property type="match status" value="1"/>
</dbReference>
<feature type="domain" description="NAD-glutamate dehydrogenase N-terminal ACT1" evidence="2">
    <location>
        <begin position="37"/>
        <end position="183"/>
    </location>
</feature>
<evidence type="ECO:0000256" key="1">
    <source>
        <dbReference type="SAM" id="Coils"/>
    </source>
</evidence>
<dbReference type="InterPro" id="IPR049058">
    <property type="entry name" value="NAD_Glu_DH_HM2"/>
</dbReference>
<feature type="coiled-coil region" evidence="1">
    <location>
        <begin position="169"/>
        <end position="196"/>
    </location>
</feature>
<dbReference type="InterPro" id="IPR049056">
    <property type="entry name" value="NAD_Glu_DH_HM3"/>
</dbReference>
<evidence type="ECO:0000259" key="3">
    <source>
        <dbReference type="Pfam" id="PF21076"/>
    </source>
</evidence>
<feature type="domain" description="NAD-glutamate dehydrogenase ACT3" evidence="4">
    <location>
        <begin position="554"/>
        <end position="634"/>
    </location>
</feature>
<dbReference type="Pfam" id="PF21077">
    <property type="entry name" value="GDH_ACT3"/>
    <property type="match status" value="1"/>
</dbReference>
<evidence type="ECO:0000259" key="4">
    <source>
        <dbReference type="Pfam" id="PF21077"/>
    </source>
</evidence>
<dbReference type="PANTHER" id="PTHR43403:SF1">
    <property type="entry name" value="NAD-SPECIFIC GLUTAMATE DEHYDROGENASE"/>
    <property type="match status" value="1"/>
</dbReference>
<dbReference type="Proteomes" id="UP000070598">
    <property type="component" value="Unassembled WGS sequence"/>
</dbReference>
<name>A0A132NG52_9ACTN</name>
<feature type="domain" description="NAD-glutamate dehydrogenase ACT2" evidence="3">
    <location>
        <begin position="407"/>
        <end position="498"/>
    </location>
</feature>
<protein>
    <submittedName>
        <fullName evidence="5">NAD-glutamate dehydrogenase</fullName>
    </submittedName>
</protein>
<reference evidence="6" key="1">
    <citation type="submission" date="2015-02" db="EMBL/GenBank/DDBJ databases">
        <title>Physiological reanalysis, assessment of diazotrophy, and genome sequences of multiple isolates of Streptomyces thermoautotrophicus.</title>
        <authorList>
            <person name="MacKellar D.C."/>
            <person name="Lieber L."/>
            <person name="Norman J."/>
            <person name="Bolger A."/>
            <person name="Tobin C."/>
            <person name="Murray J.W."/>
            <person name="Friesen M."/>
            <person name="Prell J."/>
        </authorList>
    </citation>
    <scope>NUCLEOTIDE SEQUENCE [LARGE SCALE GENOMIC DNA]</scope>
    <source>
        <strain evidence="6">UBT1</strain>
    </source>
</reference>
<dbReference type="InterPro" id="IPR049064">
    <property type="entry name" value="NAD_Glu_DH_ACT3"/>
</dbReference>